<dbReference type="AlphaFoldDB" id="A0A1Q9QW35"/>
<dbReference type="InterPro" id="IPR001031">
    <property type="entry name" value="Thioesterase"/>
</dbReference>
<sequence>MLTRESPVLIDGPVGQLEALYQEVADAHGLVLICHPNPVQGGTMLNKVVSTLQRTARDAGLITLRFNYRGVGASAGSHDLGSGEVDDAQAAAAWLQAQHPELPLTLIGFSFGGFVAAALGGRLEGQGVALKQLFMIAPAVMRLTGAEAAPRNVPLTIVQPDADEVIEPGIVYDWSAAFPRPHELLKVAECGHFFHGKLTDLKDLVLPRLSN</sequence>
<proteinExistence type="predicted"/>
<dbReference type="EMBL" id="MKZO01000073">
    <property type="protein sequence ID" value="OLS59338.1"/>
    <property type="molecule type" value="Genomic_DNA"/>
</dbReference>
<organism evidence="2 3">
    <name type="scientific">Pseudomonas putida</name>
    <name type="common">Arthrobacter siderocapsulatus</name>
    <dbReference type="NCBI Taxonomy" id="303"/>
    <lineage>
        <taxon>Bacteria</taxon>
        <taxon>Pseudomonadati</taxon>
        <taxon>Pseudomonadota</taxon>
        <taxon>Gammaproteobacteria</taxon>
        <taxon>Pseudomonadales</taxon>
        <taxon>Pseudomonadaceae</taxon>
        <taxon>Pseudomonas</taxon>
    </lineage>
</organism>
<dbReference type="SUPFAM" id="SSF53474">
    <property type="entry name" value="alpha/beta-Hydrolases"/>
    <property type="match status" value="1"/>
</dbReference>
<gene>
    <name evidence="2" type="ORF">PSEMO_58480</name>
</gene>
<evidence type="ECO:0000313" key="2">
    <source>
        <dbReference type="EMBL" id="OLS59338.1"/>
    </source>
</evidence>
<feature type="domain" description="Thioesterase" evidence="1">
    <location>
        <begin position="88"/>
        <end position="137"/>
    </location>
</feature>
<dbReference type="PANTHER" id="PTHR42103:SF2">
    <property type="entry name" value="AB HYDROLASE-1 DOMAIN-CONTAINING PROTEIN"/>
    <property type="match status" value="1"/>
</dbReference>
<reference evidence="2 3" key="1">
    <citation type="submission" date="2016-10" db="EMBL/GenBank/DDBJ databases">
        <title>Genome Sequence of Pseudomonas putida GM4FR.</title>
        <authorList>
            <person name="Poehlein A."/>
            <person name="Wemheuer F."/>
            <person name="Hollensteiner J."/>
            <person name="Wemheuer B."/>
        </authorList>
    </citation>
    <scope>NUCLEOTIDE SEQUENCE [LARGE SCALE GENOMIC DNA]</scope>
    <source>
        <strain evidence="2 3">GM4FR</strain>
    </source>
</reference>
<dbReference type="PANTHER" id="PTHR42103">
    <property type="entry name" value="ALPHA/BETA-HYDROLASES SUPERFAMILY PROTEIN"/>
    <property type="match status" value="1"/>
</dbReference>
<comment type="caution">
    <text evidence="2">The sequence shown here is derived from an EMBL/GenBank/DDBJ whole genome shotgun (WGS) entry which is preliminary data.</text>
</comment>
<evidence type="ECO:0000313" key="3">
    <source>
        <dbReference type="Proteomes" id="UP000186736"/>
    </source>
</evidence>
<dbReference type="OrthoDB" id="9800435at2"/>
<dbReference type="InterPro" id="IPR029058">
    <property type="entry name" value="AB_hydrolase_fold"/>
</dbReference>
<dbReference type="Gene3D" id="3.40.50.1820">
    <property type="entry name" value="alpha/beta hydrolase"/>
    <property type="match status" value="1"/>
</dbReference>
<accession>A0A1Q9QW35</accession>
<protein>
    <recommendedName>
        <fullName evidence="1">Thioesterase domain-containing protein</fullName>
    </recommendedName>
</protein>
<dbReference type="Pfam" id="PF00975">
    <property type="entry name" value="Thioesterase"/>
    <property type="match status" value="1"/>
</dbReference>
<dbReference type="RefSeq" id="WP_075806426.1">
    <property type="nucleotide sequence ID" value="NZ_MKZO01000073.1"/>
</dbReference>
<evidence type="ECO:0000259" key="1">
    <source>
        <dbReference type="Pfam" id="PF00975"/>
    </source>
</evidence>
<dbReference type="Proteomes" id="UP000186736">
    <property type="component" value="Unassembled WGS sequence"/>
</dbReference>
<name>A0A1Q9QW35_PSEPU</name>